<evidence type="ECO:0000259" key="3">
    <source>
        <dbReference type="PROSITE" id="PS50878"/>
    </source>
</evidence>
<accession>A0A813XW23</accession>
<dbReference type="InterPro" id="IPR052560">
    <property type="entry name" value="RdDP_mobile_element"/>
</dbReference>
<dbReference type="InterPro" id="IPR019734">
    <property type="entry name" value="TPR_rpt"/>
</dbReference>
<dbReference type="InterPro" id="IPR011990">
    <property type="entry name" value="TPR-like_helical_dom_sf"/>
</dbReference>
<organism evidence="4 5">
    <name type="scientific">Adineta steineri</name>
    <dbReference type="NCBI Taxonomy" id="433720"/>
    <lineage>
        <taxon>Eukaryota</taxon>
        <taxon>Metazoa</taxon>
        <taxon>Spiralia</taxon>
        <taxon>Gnathifera</taxon>
        <taxon>Rotifera</taxon>
        <taxon>Eurotatoria</taxon>
        <taxon>Bdelloidea</taxon>
        <taxon>Adinetida</taxon>
        <taxon>Adinetidae</taxon>
        <taxon>Adineta</taxon>
    </lineage>
</organism>
<dbReference type="PROSITE" id="PS50005">
    <property type="entry name" value="TPR"/>
    <property type="match status" value="1"/>
</dbReference>
<feature type="domain" description="Reverse transcriptase" evidence="3">
    <location>
        <begin position="804"/>
        <end position="1082"/>
    </location>
</feature>
<dbReference type="Gene3D" id="3.90.176.10">
    <property type="entry name" value="Toxin ADP-ribosyltransferase, Chain A, domain 1"/>
    <property type="match status" value="1"/>
</dbReference>
<comment type="caution">
    <text evidence="4">The sequence shown here is derived from an EMBL/GenBank/DDBJ whole genome shotgun (WGS) entry which is preliminary data.</text>
</comment>
<dbReference type="PROSITE" id="PS50878">
    <property type="entry name" value="RT_POL"/>
    <property type="match status" value="1"/>
</dbReference>
<keyword evidence="2" id="KW-0175">Coiled coil</keyword>
<dbReference type="SUPFAM" id="SSF48452">
    <property type="entry name" value="TPR-like"/>
    <property type="match status" value="1"/>
</dbReference>
<dbReference type="InterPro" id="IPR000477">
    <property type="entry name" value="RT_dom"/>
</dbReference>
<proteinExistence type="predicted"/>
<protein>
    <recommendedName>
        <fullName evidence="3">Reverse transcriptase domain-containing protein</fullName>
    </recommendedName>
</protein>
<dbReference type="SUPFAM" id="SSF56399">
    <property type="entry name" value="ADP-ribosylation"/>
    <property type="match status" value="1"/>
</dbReference>
<dbReference type="Gene3D" id="3.60.10.10">
    <property type="entry name" value="Endonuclease/exonuclease/phosphatase"/>
    <property type="match status" value="1"/>
</dbReference>
<evidence type="ECO:0000256" key="2">
    <source>
        <dbReference type="SAM" id="Coils"/>
    </source>
</evidence>
<evidence type="ECO:0000313" key="5">
    <source>
        <dbReference type="Proteomes" id="UP000663845"/>
    </source>
</evidence>
<reference evidence="4" key="1">
    <citation type="submission" date="2021-02" db="EMBL/GenBank/DDBJ databases">
        <authorList>
            <person name="Nowell W R."/>
        </authorList>
    </citation>
    <scope>NUCLEOTIDE SEQUENCE</scope>
</reference>
<dbReference type="EMBL" id="CAJNOG010000065">
    <property type="protein sequence ID" value="CAF0877230.1"/>
    <property type="molecule type" value="Genomic_DNA"/>
</dbReference>
<dbReference type="Proteomes" id="UP000663845">
    <property type="component" value="Unassembled WGS sequence"/>
</dbReference>
<sequence>MVKLELTCPNVRDKLLNDRRILINHISYVVAEFLAPAHVLICSKCMALGHFQKQCSQTKETCRTCSEVVDNMKNHICSKIEKCTHCQSNHKSSSLKCPVVKAYRAELTRKLLHLNNPPAATVDINNIMQNYVYKSSNFSPPPVSYASAINSTINPMINPMMEKLDELMNTMSEMKNQLASFEVKQNTIEQFIIAKQEGDDLIKQNVDALAKNQLDMKKDVIHHGLFIDRHENLFMNLLLPMFQDVFIFISSLNKDKKGNTLDTDLKDKIECYLKQMNKVKEAIPFFSCTSSNKLCKRNELLAKAKVMLSRFDFYLLSKILNEWENSVTIQSCFSIWQKCVSKSVNCNTSSCSSSLHILSFNVRGLELRWQEVLLLLSSLKLDVLILLETGPLDSSFFDKICHDFHIFAQKGENKNGGVLMLVKNFIKVSRIECKLPNVCVVDVKGVEVVRLLGVYAPTSKSWNWQDLSPYVTKKCIIYGDFNVDFCQDIQKAESLLSWADEHFLAPFLTGMPTSLRSDREVDYAFASNINITIQAYSGKTSSDHVPILSVIPFKIEENNVGKNVHWKVFSLFTEYTFSFWEGLWNFDNLDNLYNDYTKFLFLLSARCTIVFSIEKYRPAIPVELRSFLSFIRALSFRQMRTKCSELRNEVNCLRKIAKKELKNFFSSNLSSVLRFRNSSSPAGNFFWSRTKKHLKPSSSSVHALIDSSGKANKDPVLMCEVAADYYEKFFRKSVIIRPHPYTDSPFLHHENVDELIPEVTLEELIYTVQVKRKKKSVDAHGICNYMFNFLDLTHWSLFLTLFNHSFKNTILPDAWKETRMILIAKKESICSPALTRPISLIDSFLKIGERLFLNRFRDVLLRRGLLPDNQSGFRDGFRLQTRLLLFLEDVYSLMSNSAPVCTIFIDFRSAFDQLWHSGCIGKLFRLGIPRSYILWIDAWLRRRRCYIEIKGHKSRCFNIEKGGPQGSVLTPTLFISYHCDMGQFLSSCTSHFFADDVAAILAGQMGVRFTDQCLDLEKRVKSFLDRLEFYSCLSDQPLNRSKTDALFSARAIGLPKFTISFDSDGGDEIKWKKEYKYLGYIISSKRGWGKLIKDVECKVRKRISLIRSFKLFGCSLLSVRKVLFYSHVLPIFTWIYPVYPLLTRKQQESMCSNAFQLLPNIINLSQLDSVYIYQENREKYISLFDDFNKIIGIYDNYDELIKSIKENIKRVKKQMEMFSYFDQNQYSLRDLSVKSAEFLWFQLLKNVLLSLSHDDEAKNEMLNACRQYYRGNHRMNVRRSKNGSEKYIYVYRGTTITKEIAETLKLNHGKLIATNCFWSTSRRRSYALSFAHKPHNRFDMIPVLFEIECDLQDSNNPDIFADISTISCFPIEEEVLFDVGAVFETEMIKEEEIENMNILGLAIKTTGEGMEIARKYIELNQREMEFESPKIMLCNLLKRMNKSDESLKFLQQFLKNPGNENIAHIYNLIGLIFRDEKKYEAALEYFEKAFNLYFYSDSSQQKYAAFVLHNRGTVYAKMKQLNKAWSSQWRGLQILDSMGYVDSHWRALFYRSIGRICLYRNKFDKAK</sequence>
<keyword evidence="1" id="KW-0802">TPR repeat</keyword>
<gene>
    <name evidence="4" type="ORF">JYZ213_LOCUS9290</name>
</gene>
<dbReference type="InterPro" id="IPR036691">
    <property type="entry name" value="Endo/exonu/phosph_ase_sf"/>
</dbReference>
<feature type="coiled-coil region" evidence="2">
    <location>
        <begin position="157"/>
        <end position="184"/>
    </location>
</feature>
<name>A0A813XW23_9BILA</name>
<dbReference type="Gene3D" id="1.25.40.10">
    <property type="entry name" value="Tetratricopeptide repeat domain"/>
    <property type="match status" value="1"/>
</dbReference>
<feature type="repeat" description="TPR" evidence="1">
    <location>
        <begin position="1463"/>
        <end position="1496"/>
    </location>
</feature>
<evidence type="ECO:0000313" key="4">
    <source>
        <dbReference type="EMBL" id="CAF0877230.1"/>
    </source>
</evidence>
<dbReference type="SUPFAM" id="SSF56219">
    <property type="entry name" value="DNase I-like"/>
    <property type="match status" value="1"/>
</dbReference>
<dbReference type="Pfam" id="PF13181">
    <property type="entry name" value="TPR_8"/>
    <property type="match status" value="1"/>
</dbReference>
<evidence type="ECO:0000256" key="1">
    <source>
        <dbReference type="PROSITE-ProRule" id="PRU00339"/>
    </source>
</evidence>
<dbReference type="PANTHER" id="PTHR36688:SF2">
    <property type="entry name" value="ENDONUCLEASE_EXONUCLEASE_PHOSPHATASE DOMAIN-CONTAINING PROTEIN"/>
    <property type="match status" value="1"/>
</dbReference>
<dbReference type="Pfam" id="PF00078">
    <property type="entry name" value="RVT_1"/>
    <property type="match status" value="1"/>
</dbReference>
<dbReference type="PANTHER" id="PTHR36688">
    <property type="entry name" value="ENDO/EXONUCLEASE/PHOSPHATASE DOMAIN-CONTAINING PROTEIN"/>
    <property type="match status" value="1"/>
</dbReference>